<evidence type="ECO:0000313" key="3">
    <source>
        <dbReference type="Proteomes" id="UP000278149"/>
    </source>
</evidence>
<dbReference type="EMBL" id="RCOR01000033">
    <property type="protein sequence ID" value="RSN68226.1"/>
    <property type="molecule type" value="Genomic_DNA"/>
</dbReference>
<dbReference type="RefSeq" id="WP_125742139.1">
    <property type="nucleotide sequence ID" value="NZ_RCOR01000033.1"/>
</dbReference>
<sequence>MTEAIITSVLEEALKQASERIARKLTEGKRLTDTEVIILLLDQMNRRMEIMNESLNRRIDDLGASLNKRIDDTNRRIDDLNTSLNKRIDDLKEEVRLLKQEVSSIKSDIINLLKERLIGT</sequence>
<evidence type="ECO:0000256" key="1">
    <source>
        <dbReference type="SAM" id="Coils"/>
    </source>
</evidence>
<organism evidence="2 3">
    <name type="scientific">Candidatus Korarchaeum cryptofilum</name>
    <dbReference type="NCBI Taxonomy" id="498846"/>
    <lineage>
        <taxon>Archaea</taxon>
        <taxon>Thermoproteota</taxon>
        <taxon>Candidatus Korarchaeia</taxon>
        <taxon>Candidatus Korarchaeales</taxon>
        <taxon>Candidatus Korarchaeaceae</taxon>
        <taxon>Candidatus Korarchaeum</taxon>
    </lineage>
</organism>
<evidence type="ECO:0008006" key="4">
    <source>
        <dbReference type="Google" id="ProtNLM"/>
    </source>
</evidence>
<dbReference type="Gene3D" id="3.90.20.10">
    <property type="match status" value="1"/>
</dbReference>
<gene>
    <name evidence="2" type="ORF">D9Q81_06600</name>
</gene>
<name>A0A429G343_9CREN</name>
<accession>A0A429G343</accession>
<protein>
    <recommendedName>
        <fullName evidence="4">PaREP15, coiled-coil protein</fullName>
    </recommendedName>
</protein>
<dbReference type="Proteomes" id="UP000278149">
    <property type="component" value="Unassembled WGS sequence"/>
</dbReference>
<dbReference type="AlphaFoldDB" id="A0A429G343"/>
<keyword evidence="1" id="KW-0175">Coiled coil</keyword>
<evidence type="ECO:0000313" key="2">
    <source>
        <dbReference type="EMBL" id="RSN68226.1"/>
    </source>
</evidence>
<reference evidence="2 3" key="1">
    <citation type="submission" date="2018-10" db="EMBL/GenBank/DDBJ databases">
        <title>Co-occurring genomic capacity for anaerobic methane metabolism and dissimilatory sulfite reduction discovered in the Korarchaeota.</title>
        <authorList>
            <person name="Mckay L.J."/>
            <person name="Dlakic M."/>
            <person name="Fields M.W."/>
            <person name="Delmont T.O."/>
            <person name="Eren A.M."/>
            <person name="Jay Z.J."/>
            <person name="Klingelsmith K.B."/>
            <person name="Rusch D.B."/>
            <person name="Inskeep W.P."/>
        </authorList>
    </citation>
    <scope>NUCLEOTIDE SEQUENCE [LARGE SCALE GENOMIC DNA]</scope>
    <source>
        <strain evidence="2 3">WS</strain>
    </source>
</reference>
<feature type="coiled-coil region" evidence="1">
    <location>
        <begin position="74"/>
        <end position="108"/>
    </location>
</feature>
<proteinExistence type="predicted"/>
<comment type="caution">
    <text evidence="2">The sequence shown here is derived from an EMBL/GenBank/DDBJ whole genome shotgun (WGS) entry which is preliminary data.</text>
</comment>